<name>A0A7X1B3F8_9BACT</name>
<protein>
    <submittedName>
        <fullName evidence="3">Arylamine N-acetyltransferase</fullName>
    </submittedName>
</protein>
<dbReference type="AlphaFoldDB" id="A0A7X1B3F8"/>
<dbReference type="GO" id="GO:0016407">
    <property type="term" value="F:acetyltransferase activity"/>
    <property type="evidence" value="ECO:0007669"/>
    <property type="project" value="InterPro"/>
</dbReference>
<evidence type="ECO:0000256" key="1">
    <source>
        <dbReference type="ARBA" id="ARBA00006547"/>
    </source>
</evidence>
<evidence type="ECO:0000313" key="3">
    <source>
        <dbReference type="EMBL" id="MBC2604931.1"/>
    </source>
</evidence>
<dbReference type="InterPro" id="IPR038765">
    <property type="entry name" value="Papain-like_cys_pep_sf"/>
</dbReference>
<sequence length="271" mass="30837">MKQSDSSFLEKYFQRIGYTGLATPTLECLRILHRLHEESIPFENLNVLLGHVIRIDSDSVFEKLVEQRRGGYCFEQNTLFSDVLRKIGFRVTPYIARVRWQAPVGTTTPLTHMILGVETEKGPYLADVGFGGPGLIEPISLQSEATQHLDFEPRRVVDTDGGHLHQMMVGEEWRDVYLFEAKGVAPVDLEIGNWYSCTHPKARFRNSLLVAQISSNGRIMISDTELITRDWNGHSVRTAIEGKAQLKELLKTRFDLELDHFDQLPFPTPLA</sequence>
<comment type="caution">
    <text evidence="3">The sequence shown here is derived from an EMBL/GenBank/DDBJ whole genome shotgun (WGS) entry which is preliminary data.</text>
</comment>
<evidence type="ECO:0000256" key="2">
    <source>
        <dbReference type="RuleBase" id="RU003452"/>
    </source>
</evidence>
<dbReference type="Pfam" id="PF00797">
    <property type="entry name" value="Acetyltransf_2"/>
    <property type="match status" value="1"/>
</dbReference>
<dbReference type="PRINTS" id="PR01543">
    <property type="entry name" value="ANATRNSFRASE"/>
</dbReference>
<keyword evidence="3" id="KW-0808">Transferase</keyword>
<reference evidence="3 4" key="1">
    <citation type="submission" date="2020-07" db="EMBL/GenBank/DDBJ databases">
        <authorList>
            <person name="Feng X."/>
        </authorList>
    </citation>
    <scope>NUCLEOTIDE SEQUENCE [LARGE SCALE GENOMIC DNA]</scope>
    <source>
        <strain evidence="3 4">JCM23202</strain>
    </source>
</reference>
<evidence type="ECO:0000313" key="4">
    <source>
        <dbReference type="Proteomes" id="UP000526501"/>
    </source>
</evidence>
<dbReference type="PANTHER" id="PTHR11786">
    <property type="entry name" value="N-HYDROXYARYLAMINE O-ACETYLTRANSFERASE"/>
    <property type="match status" value="1"/>
</dbReference>
<dbReference type="PANTHER" id="PTHR11786:SF0">
    <property type="entry name" value="ARYLAMINE N-ACETYLTRANSFERASE 4-RELATED"/>
    <property type="match status" value="1"/>
</dbReference>
<gene>
    <name evidence="3" type="ORF">H5P27_02635</name>
</gene>
<dbReference type="Gene3D" id="3.30.2140.10">
    <property type="entry name" value="Arylamine N-acetyltransferase"/>
    <property type="match status" value="1"/>
</dbReference>
<dbReference type="Proteomes" id="UP000526501">
    <property type="component" value="Unassembled WGS sequence"/>
</dbReference>
<accession>A0A7X1B3F8</accession>
<dbReference type="Gene3D" id="2.40.128.150">
    <property type="entry name" value="Cysteine proteinases"/>
    <property type="match status" value="1"/>
</dbReference>
<dbReference type="EMBL" id="JACHVC010000005">
    <property type="protein sequence ID" value="MBC2604931.1"/>
    <property type="molecule type" value="Genomic_DNA"/>
</dbReference>
<dbReference type="SUPFAM" id="SSF54001">
    <property type="entry name" value="Cysteine proteinases"/>
    <property type="match status" value="1"/>
</dbReference>
<proteinExistence type="inferred from homology"/>
<keyword evidence="4" id="KW-1185">Reference proteome</keyword>
<organism evidence="3 4">
    <name type="scientific">Pelagicoccus albus</name>
    <dbReference type="NCBI Taxonomy" id="415222"/>
    <lineage>
        <taxon>Bacteria</taxon>
        <taxon>Pseudomonadati</taxon>
        <taxon>Verrucomicrobiota</taxon>
        <taxon>Opitutia</taxon>
        <taxon>Puniceicoccales</taxon>
        <taxon>Pelagicoccaceae</taxon>
        <taxon>Pelagicoccus</taxon>
    </lineage>
</organism>
<comment type="similarity">
    <text evidence="1 2">Belongs to the arylamine N-acetyltransferase family.</text>
</comment>
<dbReference type="RefSeq" id="WP_185658821.1">
    <property type="nucleotide sequence ID" value="NZ_CAWPOO010000005.1"/>
</dbReference>
<dbReference type="InterPro" id="IPR001447">
    <property type="entry name" value="Arylamine_N-AcTrfase"/>
</dbReference>